<feature type="transmembrane region" description="Helical" evidence="1">
    <location>
        <begin position="84"/>
        <end position="104"/>
    </location>
</feature>
<accession>A0A1G9HUK1</accession>
<evidence type="ECO:0000313" key="3">
    <source>
        <dbReference type="Proteomes" id="UP000199475"/>
    </source>
</evidence>
<keyword evidence="3" id="KW-1185">Reference proteome</keyword>
<evidence type="ECO:0000256" key="1">
    <source>
        <dbReference type="SAM" id="Phobius"/>
    </source>
</evidence>
<dbReference type="AlphaFoldDB" id="A0A1G9HUK1"/>
<reference evidence="2 3" key="1">
    <citation type="submission" date="2016-10" db="EMBL/GenBank/DDBJ databases">
        <authorList>
            <person name="de Groot N.N."/>
        </authorList>
    </citation>
    <scope>NUCLEOTIDE SEQUENCE [LARGE SCALE GENOMIC DNA]</scope>
    <source>
        <strain evidence="2 3">CGMCC 1.9159</strain>
    </source>
</reference>
<keyword evidence="1" id="KW-0812">Transmembrane</keyword>
<organism evidence="2 3">
    <name type="scientific">Tessaracoccus oleiagri</name>
    <dbReference type="NCBI Taxonomy" id="686624"/>
    <lineage>
        <taxon>Bacteria</taxon>
        <taxon>Bacillati</taxon>
        <taxon>Actinomycetota</taxon>
        <taxon>Actinomycetes</taxon>
        <taxon>Propionibacteriales</taxon>
        <taxon>Propionibacteriaceae</taxon>
        <taxon>Tessaracoccus</taxon>
    </lineage>
</organism>
<keyword evidence="1" id="KW-0472">Membrane</keyword>
<keyword evidence="1" id="KW-1133">Transmembrane helix</keyword>
<dbReference type="STRING" id="686624.SAMN04488242_0537"/>
<proteinExistence type="predicted"/>
<dbReference type="Proteomes" id="UP000199475">
    <property type="component" value="Unassembled WGS sequence"/>
</dbReference>
<gene>
    <name evidence="2" type="ORF">SAMN04488242_0537</name>
</gene>
<sequence length="110" mass="11928">MNRDDIEAVLAVRQEKGAEIEPALVDSMARRIEETVRRRYEAEVAQRDRADKASSSGQGARVAVAITSLVLAIPLTAITAEITGLAGMLVAWIGIVLVNMAMAMRRPPQQ</sequence>
<protein>
    <submittedName>
        <fullName evidence="2">Uncharacterized protein</fullName>
    </submittedName>
</protein>
<dbReference type="EMBL" id="FNGP01000001">
    <property type="protein sequence ID" value="SDL16641.1"/>
    <property type="molecule type" value="Genomic_DNA"/>
</dbReference>
<feature type="transmembrane region" description="Helical" evidence="1">
    <location>
        <begin position="59"/>
        <end position="78"/>
    </location>
</feature>
<name>A0A1G9HUK1_9ACTN</name>
<evidence type="ECO:0000313" key="2">
    <source>
        <dbReference type="EMBL" id="SDL16641.1"/>
    </source>
</evidence>